<dbReference type="EMBL" id="RHLC01000039">
    <property type="protein sequence ID" value="TPP54896.1"/>
    <property type="molecule type" value="Genomic_DNA"/>
</dbReference>
<reference evidence="2" key="1">
    <citation type="submission" date="2019-02" db="EMBL/GenBank/DDBJ databases">
        <title>FDA dAtabase for Regulatory Grade micrObial Sequences (FDA-ARGOS): Supporting development and validation of Infectious Disease Dx tests.</title>
        <authorList>
            <person name="Duncan R."/>
            <person name="Fisher C."/>
            <person name="Tallon L."/>
            <person name="Sadzewicz L."/>
            <person name="Sengamalay N."/>
            <person name="Ott S."/>
            <person name="Godinez A."/>
            <person name="Nagaraj S."/>
            <person name="Vavikolanu K."/>
            <person name="Nadendla S."/>
            <person name="Aluvathingal J."/>
            <person name="Sichtig H."/>
        </authorList>
    </citation>
    <scope>NUCLEOTIDE SEQUENCE [LARGE SCALE GENOMIC DNA]</scope>
    <source>
        <strain evidence="2">FDAARGOS_361</strain>
    </source>
</reference>
<accession>A0A504Y2L8</accession>
<name>A0A504Y2L8_LEIDO</name>
<proteinExistence type="predicted"/>
<evidence type="ECO:0000313" key="1">
    <source>
        <dbReference type="EMBL" id="TPP54896.1"/>
    </source>
</evidence>
<comment type="caution">
    <text evidence="1">The sequence shown here is derived from an EMBL/GenBank/DDBJ whole genome shotgun (WGS) entry which is preliminary data.</text>
</comment>
<dbReference type="AlphaFoldDB" id="A0A504Y2L8"/>
<protein>
    <submittedName>
        <fullName evidence="1">Uncharacterized protein</fullName>
    </submittedName>
</protein>
<dbReference type="Proteomes" id="UP000318447">
    <property type="component" value="Unassembled WGS sequence"/>
</dbReference>
<sequence length="124" mass="13948">MTQQGAGFPDHIPRLEHTLYRRIREPLHFMKLVLGLMVDFGSPIDMSFTIGLHDQSGDECLSVETTCNQYLDTRHGATVSRRVKFSRSASSMRKDDDGFLDVEDLRVIVVRETLECMSGSAAQA</sequence>
<gene>
    <name evidence="1" type="ORF">CGC21_24515</name>
</gene>
<evidence type="ECO:0000313" key="2">
    <source>
        <dbReference type="Proteomes" id="UP000318447"/>
    </source>
</evidence>
<organism evidence="1 2">
    <name type="scientific">Leishmania donovani</name>
    <dbReference type="NCBI Taxonomy" id="5661"/>
    <lineage>
        <taxon>Eukaryota</taxon>
        <taxon>Discoba</taxon>
        <taxon>Euglenozoa</taxon>
        <taxon>Kinetoplastea</taxon>
        <taxon>Metakinetoplastina</taxon>
        <taxon>Trypanosomatida</taxon>
        <taxon>Trypanosomatidae</taxon>
        <taxon>Leishmaniinae</taxon>
        <taxon>Leishmania</taxon>
    </lineage>
</organism>